<dbReference type="InParanoid" id="W3XIU1"/>
<dbReference type="SUPFAM" id="SSF51004">
    <property type="entry name" value="C-terminal (heme d1) domain of cytochrome cd1-nitrite reductase"/>
    <property type="match status" value="1"/>
</dbReference>
<keyword evidence="1" id="KW-0732">Signal</keyword>
<dbReference type="AlphaFoldDB" id="W3XIU1"/>
<protein>
    <submittedName>
        <fullName evidence="2">Uncharacterized protein</fullName>
    </submittedName>
</protein>
<evidence type="ECO:0000313" key="3">
    <source>
        <dbReference type="Proteomes" id="UP000030651"/>
    </source>
</evidence>
<dbReference type="InterPro" id="IPR011048">
    <property type="entry name" value="Haem_d1_sf"/>
</dbReference>
<gene>
    <name evidence="2" type="ORF">PFICI_04013</name>
</gene>
<sequence>MALRVFKGLSALSFLAQEVAGLSLPPLIPSIPGVTEPLASNAPPLPILQLPTPPLPSPEFTPSNIKPKKIGYFWTAAGDNIHADFLATYSLDDDTFGTLLWVTDVPTSGNSPHHLGVSQDGKTLVGGGLLSLLKTQDTAYYFDTTNPYQPTFLKSNRGILASIVDEIRAKPDGGFFITYMGSAVGTAPGRLIETDANFDIIAEWPALTDVSSTLNILGEQHSPHGLSVDWDRNVILTSDFVVPITILKPTLGIQKASTLRLWDLPTRSIISTITIPNGEGIQDVKFIPGNPEGAAIATAVGPGQVWIIYPHRKDANGNQGVAELLFDLGEKARNNLAIYSDISQDGRFAYFTLTLADHIAALDISDLSNVKRLDDPDEVQPTIGPHYLKITPDQKHLLVTDYFVQTGEIGIVNTPADFKALYIDILDDGSLSFNRSIDFPREFANRGGAKPHSSVVFDFTDPENPLYY</sequence>
<name>W3XIU1_PESFW</name>
<proteinExistence type="predicted"/>
<feature type="signal peptide" evidence="1">
    <location>
        <begin position="1"/>
        <end position="21"/>
    </location>
</feature>
<dbReference type="Proteomes" id="UP000030651">
    <property type="component" value="Unassembled WGS sequence"/>
</dbReference>
<organism evidence="2 3">
    <name type="scientific">Pestalotiopsis fici (strain W106-1 / CGMCC3.15140)</name>
    <dbReference type="NCBI Taxonomy" id="1229662"/>
    <lineage>
        <taxon>Eukaryota</taxon>
        <taxon>Fungi</taxon>
        <taxon>Dikarya</taxon>
        <taxon>Ascomycota</taxon>
        <taxon>Pezizomycotina</taxon>
        <taxon>Sordariomycetes</taxon>
        <taxon>Xylariomycetidae</taxon>
        <taxon>Amphisphaeriales</taxon>
        <taxon>Sporocadaceae</taxon>
        <taxon>Pestalotiopsis</taxon>
    </lineage>
</organism>
<dbReference type="OMA" id="KFHKDFL"/>
<evidence type="ECO:0000256" key="1">
    <source>
        <dbReference type="SAM" id="SignalP"/>
    </source>
</evidence>
<dbReference type="eggNOG" id="ENOG502RXCX">
    <property type="taxonomic scope" value="Eukaryota"/>
</dbReference>
<dbReference type="OrthoDB" id="10033702at2759"/>
<feature type="chain" id="PRO_5004834738" evidence="1">
    <location>
        <begin position="22"/>
        <end position="468"/>
    </location>
</feature>
<dbReference type="Gene3D" id="2.130.10.10">
    <property type="entry name" value="YVTN repeat-like/Quinoprotein amine dehydrogenase"/>
    <property type="match status" value="1"/>
</dbReference>
<reference evidence="3" key="1">
    <citation type="journal article" date="2015" name="BMC Genomics">
        <title>Genomic and transcriptomic analysis of the endophytic fungus Pestalotiopsis fici reveals its lifestyle and high potential for synthesis of natural products.</title>
        <authorList>
            <person name="Wang X."/>
            <person name="Zhang X."/>
            <person name="Liu L."/>
            <person name="Xiang M."/>
            <person name="Wang W."/>
            <person name="Sun X."/>
            <person name="Che Y."/>
            <person name="Guo L."/>
            <person name="Liu G."/>
            <person name="Guo L."/>
            <person name="Wang C."/>
            <person name="Yin W.B."/>
            <person name="Stadler M."/>
            <person name="Zhang X."/>
            <person name="Liu X."/>
        </authorList>
    </citation>
    <scope>NUCLEOTIDE SEQUENCE [LARGE SCALE GENOMIC DNA]</scope>
    <source>
        <strain evidence="3">W106-1 / CGMCC3.15140</strain>
    </source>
</reference>
<dbReference type="RefSeq" id="XP_007830785.1">
    <property type="nucleotide sequence ID" value="XM_007832594.1"/>
</dbReference>
<dbReference type="EMBL" id="KI912110">
    <property type="protein sequence ID" value="ETS85988.1"/>
    <property type="molecule type" value="Genomic_DNA"/>
</dbReference>
<dbReference type="KEGG" id="pfy:PFICI_04013"/>
<keyword evidence="3" id="KW-1185">Reference proteome</keyword>
<dbReference type="HOGENOM" id="CLU_028693_0_0_1"/>
<dbReference type="InterPro" id="IPR015943">
    <property type="entry name" value="WD40/YVTN_repeat-like_dom_sf"/>
</dbReference>
<evidence type="ECO:0000313" key="2">
    <source>
        <dbReference type="EMBL" id="ETS85988.1"/>
    </source>
</evidence>
<dbReference type="GeneID" id="19269026"/>
<accession>W3XIU1</accession>